<dbReference type="SMART" id="SM00448">
    <property type="entry name" value="REC"/>
    <property type="match status" value="3"/>
</dbReference>
<evidence type="ECO:0000256" key="11">
    <source>
        <dbReference type="ARBA" id="ARBA00023306"/>
    </source>
</evidence>
<dbReference type="PRINTS" id="PR00344">
    <property type="entry name" value="BCTRLSENSOR"/>
</dbReference>
<dbReference type="Gene3D" id="1.10.287.130">
    <property type="match status" value="1"/>
</dbReference>
<keyword evidence="4 12" id="KW-0597">Phosphoprotein</keyword>
<dbReference type="SMART" id="SM00387">
    <property type="entry name" value="HATPase_c"/>
    <property type="match status" value="1"/>
</dbReference>
<gene>
    <name evidence="16" type="ORF">BegalDRAFT_0437</name>
</gene>
<evidence type="ECO:0000256" key="9">
    <source>
        <dbReference type="ARBA" id="ARBA00023012"/>
    </source>
</evidence>
<dbReference type="Proteomes" id="UP000005744">
    <property type="component" value="Unassembled WGS sequence"/>
</dbReference>
<dbReference type="PANTHER" id="PTHR43047">
    <property type="entry name" value="TWO-COMPONENT HISTIDINE PROTEIN KINASE"/>
    <property type="match status" value="1"/>
</dbReference>
<evidence type="ECO:0000313" key="16">
    <source>
        <dbReference type="EMBL" id="EIJ41356.1"/>
    </source>
</evidence>
<dbReference type="InterPro" id="IPR004358">
    <property type="entry name" value="Sig_transdc_His_kin-like_C"/>
</dbReference>
<dbReference type="Pfam" id="PF00072">
    <property type="entry name" value="Response_reg"/>
    <property type="match status" value="3"/>
</dbReference>
<feature type="domain" description="Histidine kinase" evidence="14">
    <location>
        <begin position="181"/>
        <end position="403"/>
    </location>
</feature>
<dbReference type="HOGENOM" id="CLU_000445_114_15_6"/>
<dbReference type="InterPro" id="IPR005467">
    <property type="entry name" value="His_kinase_dom"/>
</dbReference>
<feature type="domain" description="Response regulatory" evidence="15">
    <location>
        <begin position="7"/>
        <end position="123"/>
    </location>
</feature>
<comment type="subcellular location">
    <subcellularLocation>
        <location evidence="2">Membrane</location>
    </subcellularLocation>
</comment>
<dbReference type="Gene3D" id="3.30.565.10">
    <property type="entry name" value="Histidine kinase-like ATPase, C-terminal domain"/>
    <property type="match status" value="1"/>
</dbReference>
<dbReference type="OrthoDB" id="5619532at2"/>
<comment type="catalytic activity">
    <reaction evidence="1">
        <text>ATP + protein L-histidine = ADP + protein N-phospho-L-histidine.</text>
        <dbReference type="EC" id="2.7.13.3"/>
    </reaction>
</comment>
<dbReference type="InterPro" id="IPR036097">
    <property type="entry name" value="HisK_dim/P_sf"/>
</dbReference>
<keyword evidence="13" id="KW-0175">Coiled coil</keyword>
<dbReference type="RefSeq" id="WP_002683215.1">
    <property type="nucleotide sequence ID" value="NZ_JH600070.1"/>
</dbReference>
<evidence type="ECO:0000256" key="10">
    <source>
        <dbReference type="ARBA" id="ARBA00023136"/>
    </source>
</evidence>
<evidence type="ECO:0000256" key="2">
    <source>
        <dbReference type="ARBA" id="ARBA00004370"/>
    </source>
</evidence>
<dbReference type="PANTHER" id="PTHR43047:SF72">
    <property type="entry name" value="OSMOSENSING HISTIDINE PROTEIN KINASE SLN1"/>
    <property type="match status" value="1"/>
</dbReference>
<dbReference type="eggNOG" id="COG2205">
    <property type="taxonomic scope" value="Bacteria"/>
</dbReference>
<evidence type="ECO:0000256" key="5">
    <source>
        <dbReference type="ARBA" id="ARBA00022679"/>
    </source>
</evidence>
<sequence length="691" mass="77766">MNNNKPIVLVVDDTLTNLAFLNQVLQQEGFTVLLAKNGKSALNIAQETPPDLILLDVTMPEWDGYETCRRLKAIPRLATIPVLFLSALTQAENRLQAFEVGGVDYVNKPFQEKELLARVRTHVALHRLQEKLEQEIVHRDTQLLAYANDLEKKVEERTEELNKAKEQAEAANLSKSQFLANMSHELRTPMNAIIGYSEILLEDALEDGLENFIPDLQKIRSSAKHLLGLINDILDLSKIEAGKMELSLERFAIDVMVKEVIDTVSPLLAQNHNRLNLQLTDKIENVYADIVKTRQILFNLLSNAIKFTENGVITLIVERQPASPSDWLMLKVSDNGIGMTIEQQRKLFKPFSQADASTTRRYGGTGLGLAITKEFIEMMGGSIHVSSVFGEGSTFTVHLPLEVQLEVPSPAKETLNDIQHLLVNSGIILVIDDDILVRELLQSYLTRLNYSVATAENGEEGLKLAKKLRPDAILLDVKMPDLDGWNVLSALKSDNLLAEIPVFMISMENEQSKGVALGATDYLMKPVGRQQVINILQKYHIGEQGSHAVMIVEDEIVTREHMAEILKQEGWRVYKAENGRVALEQLAYKKPNLILLDLLMPEMDGFEFIAHLRDNPNWRTIPVVVLTATKLSAEDQAHLHGHVDTIIKKESHNSDELLEQIYGLLRQTKSPYQPVSFENTLMQRPFLIRSP</sequence>
<dbReference type="SUPFAM" id="SSF52172">
    <property type="entry name" value="CheY-like"/>
    <property type="match status" value="3"/>
</dbReference>
<dbReference type="InterPro" id="IPR011006">
    <property type="entry name" value="CheY-like_superfamily"/>
</dbReference>
<dbReference type="CDD" id="cd17574">
    <property type="entry name" value="REC_OmpR"/>
    <property type="match status" value="1"/>
</dbReference>
<keyword evidence="6" id="KW-0547">Nucleotide-binding</keyword>
<feature type="domain" description="Response regulatory" evidence="15">
    <location>
        <begin position="548"/>
        <end position="663"/>
    </location>
</feature>
<keyword evidence="10" id="KW-0472">Membrane</keyword>
<feature type="coiled-coil region" evidence="13">
    <location>
        <begin position="147"/>
        <end position="174"/>
    </location>
</feature>
<feature type="modified residue" description="4-aspartylphosphate" evidence="12">
    <location>
        <position position="597"/>
    </location>
</feature>
<dbReference type="GO" id="GO:0005524">
    <property type="term" value="F:ATP binding"/>
    <property type="evidence" value="ECO:0007669"/>
    <property type="project" value="UniProtKB-KW"/>
</dbReference>
<evidence type="ECO:0000259" key="15">
    <source>
        <dbReference type="PROSITE" id="PS50110"/>
    </source>
</evidence>
<evidence type="ECO:0000256" key="7">
    <source>
        <dbReference type="ARBA" id="ARBA00022777"/>
    </source>
</evidence>
<dbReference type="SMART" id="SM00388">
    <property type="entry name" value="HisKA"/>
    <property type="match status" value="1"/>
</dbReference>
<evidence type="ECO:0000256" key="3">
    <source>
        <dbReference type="ARBA" id="ARBA00012438"/>
    </source>
</evidence>
<evidence type="ECO:0000256" key="4">
    <source>
        <dbReference type="ARBA" id="ARBA00022553"/>
    </source>
</evidence>
<proteinExistence type="predicted"/>
<dbReference type="eggNOG" id="COG3706">
    <property type="taxonomic scope" value="Bacteria"/>
</dbReference>
<dbReference type="InterPro" id="IPR003661">
    <property type="entry name" value="HisK_dim/P_dom"/>
</dbReference>
<dbReference type="GO" id="GO:0009927">
    <property type="term" value="F:histidine phosphotransfer kinase activity"/>
    <property type="evidence" value="ECO:0007669"/>
    <property type="project" value="TreeGrafter"/>
</dbReference>
<protein>
    <recommendedName>
        <fullName evidence="3">histidine kinase</fullName>
        <ecNumber evidence="3">2.7.13.3</ecNumber>
    </recommendedName>
</protein>
<feature type="modified residue" description="4-aspartylphosphate" evidence="12">
    <location>
        <position position="476"/>
    </location>
</feature>
<dbReference type="InterPro" id="IPR036890">
    <property type="entry name" value="HATPase_C_sf"/>
</dbReference>
<dbReference type="CDD" id="cd19920">
    <property type="entry name" value="REC_PA4781-like"/>
    <property type="match status" value="1"/>
</dbReference>
<dbReference type="CDD" id="cd00082">
    <property type="entry name" value="HisKA"/>
    <property type="match status" value="1"/>
</dbReference>
<name>I3CCL3_9GAMM</name>
<dbReference type="PROSITE" id="PS50109">
    <property type="entry name" value="HIS_KIN"/>
    <property type="match status" value="1"/>
</dbReference>
<evidence type="ECO:0000313" key="17">
    <source>
        <dbReference type="Proteomes" id="UP000005744"/>
    </source>
</evidence>
<evidence type="ECO:0000259" key="14">
    <source>
        <dbReference type="PROSITE" id="PS50109"/>
    </source>
</evidence>
<evidence type="ECO:0000256" key="12">
    <source>
        <dbReference type="PROSITE-ProRule" id="PRU00169"/>
    </source>
</evidence>
<dbReference type="Gene3D" id="3.40.50.2300">
    <property type="match status" value="3"/>
</dbReference>
<dbReference type="EC" id="2.7.13.3" evidence="3"/>
<evidence type="ECO:0000256" key="13">
    <source>
        <dbReference type="SAM" id="Coils"/>
    </source>
</evidence>
<dbReference type="SUPFAM" id="SSF55874">
    <property type="entry name" value="ATPase domain of HSP90 chaperone/DNA topoisomerase II/histidine kinase"/>
    <property type="match status" value="1"/>
</dbReference>
<dbReference type="CDD" id="cd16922">
    <property type="entry name" value="HATPase_EvgS-ArcB-TorS-like"/>
    <property type="match status" value="1"/>
</dbReference>
<dbReference type="GO" id="GO:0005886">
    <property type="term" value="C:plasma membrane"/>
    <property type="evidence" value="ECO:0007669"/>
    <property type="project" value="TreeGrafter"/>
</dbReference>
<dbReference type="AlphaFoldDB" id="I3CCL3"/>
<evidence type="ECO:0000256" key="6">
    <source>
        <dbReference type="ARBA" id="ARBA00022741"/>
    </source>
</evidence>
<evidence type="ECO:0000256" key="8">
    <source>
        <dbReference type="ARBA" id="ARBA00022840"/>
    </source>
</evidence>
<dbReference type="PROSITE" id="PS50110">
    <property type="entry name" value="RESPONSE_REGULATORY"/>
    <property type="match status" value="3"/>
</dbReference>
<dbReference type="GO" id="GO:0000155">
    <property type="term" value="F:phosphorelay sensor kinase activity"/>
    <property type="evidence" value="ECO:0007669"/>
    <property type="project" value="InterPro"/>
</dbReference>
<feature type="domain" description="Response regulatory" evidence="15">
    <location>
        <begin position="427"/>
        <end position="540"/>
    </location>
</feature>
<dbReference type="Pfam" id="PF00512">
    <property type="entry name" value="HisKA"/>
    <property type="match status" value="1"/>
</dbReference>
<keyword evidence="8" id="KW-0067">ATP-binding</keyword>
<dbReference type="Pfam" id="PF02518">
    <property type="entry name" value="HATPase_c"/>
    <property type="match status" value="1"/>
</dbReference>
<evidence type="ECO:0000256" key="1">
    <source>
        <dbReference type="ARBA" id="ARBA00000085"/>
    </source>
</evidence>
<accession>I3CCL3</accession>
<keyword evidence="17" id="KW-1185">Reference proteome</keyword>
<keyword evidence="11" id="KW-0131">Cell cycle</keyword>
<dbReference type="SUPFAM" id="SSF47384">
    <property type="entry name" value="Homodimeric domain of signal transducing histidine kinase"/>
    <property type="match status" value="1"/>
</dbReference>
<dbReference type="InterPro" id="IPR001789">
    <property type="entry name" value="Sig_transdc_resp-reg_receiver"/>
</dbReference>
<keyword evidence="7 16" id="KW-0418">Kinase</keyword>
<keyword evidence="5" id="KW-0808">Transferase</keyword>
<dbReference type="FunFam" id="3.30.565.10:FF:000010">
    <property type="entry name" value="Sensor histidine kinase RcsC"/>
    <property type="match status" value="1"/>
</dbReference>
<keyword evidence="9" id="KW-0902">Two-component regulatory system</keyword>
<reference evidence="16 17" key="1">
    <citation type="submission" date="2011-11" db="EMBL/GenBank/DDBJ databases">
        <title>Improved High-Quality Draft sequence of Beggiatoa alba B18lD.</title>
        <authorList>
            <consortium name="US DOE Joint Genome Institute"/>
            <person name="Lucas S."/>
            <person name="Han J."/>
            <person name="Lapidus A."/>
            <person name="Cheng J.-F."/>
            <person name="Goodwin L."/>
            <person name="Pitluck S."/>
            <person name="Peters L."/>
            <person name="Mikhailova N."/>
            <person name="Held B."/>
            <person name="Detter J.C."/>
            <person name="Han C."/>
            <person name="Tapia R."/>
            <person name="Land M."/>
            <person name="Hauser L."/>
            <person name="Kyrpides N."/>
            <person name="Ivanova N."/>
            <person name="Pagani I."/>
            <person name="Samuel K."/>
            <person name="Teske A."/>
            <person name="Mueller J."/>
            <person name="Woyke T."/>
        </authorList>
    </citation>
    <scope>NUCLEOTIDE SEQUENCE [LARGE SCALE GENOMIC DNA]</scope>
    <source>
        <strain evidence="16 17">B18LD</strain>
    </source>
</reference>
<dbReference type="FunFam" id="1.10.287.130:FF:000038">
    <property type="entry name" value="Sensory transduction histidine kinase"/>
    <property type="match status" value="1"/>
</dbReference>
<dbReference type="InterPro" id="IPR003594">
    <property type="entry name" value="HATPase_dom"/>
</dbReference>
<organism evidence="16 17">
    <name type="scientific">Beggiatoa alba B18LD</name>
    <dbReference type="NCBI Taxonomy" id="395493"/>
    <lineage>
        <taxon>Bacteria</taxon>
        <taxon>Pseudomonadati</taxon>
        <taxon>Pseudomonadota</taxon>
        <taxon>Gammaproteobacteria</taxon>
        <taxon>Thiotrichales</taxon>
        <taxon>Thiotrichaceae</taxon>
        <taxon>Beggiatoa</taxon>
    </lineage>
</organism>
<dbReference type="EMBL" id="JH600070">
    <property type="protein sequence ID" value="EIJ41356.1"/>
    <property type="molecule type" value="Genomic_DNA"/>
</dbReference>
<feature type="modified residue" description="4-aspartylphosphate" evidence="12">
    <location>
        <position position="56"/>
    </location>
</feature>
<dbReference type="STRING" id="395493.BegalDRAFT_0437"/>